<organism evidence="10 11">
    <name type="scientific">Bacteroides ovatus</name>
    <dbReference type="NCBI Taxonomy" id="28116"/>
    <lineage>
        <taxon>Bacteria</taxon>
        <taxon>Pseudomonadati</taxon>
        <taxon>Bacteroidota</taxon>
        <taxon>Bacteroidia</taxon>
        <taxon>Bacteroidales</taxon>
        <taxon>Bacteroidaceae</taxon>
        <taxon>Bacteroides</taxon>
    </lineage>
</organism>
<dbReference type="InterPro" id="IPR023996">
    <property type="entry name" value="TonB-dep_OMP_SusC/RagA"/>
</dbReference>
<comment type="similarity">
    <text evidence="7">Belongs to the TonB-dependent receptor family.</text>
</comment>
<dbReference type="SUPFAM" id="SSF56935">
    <property type="entry name" value="Porins"/>
    <property type="match status" value="1"/>
</dbReference>
<dbReference type="EMBL" id="FNDO01000047">
    <property type="protein sequence ID" value="SDI46745.1"/>
    <property type="molecule type" value="Genomic_DNA"/>
</dbReference>
<evidence type="ECO:0000256" key="6">
    <source>
        <dbReference type="ARBA" id="ARBA00023237"/>
    </source>
</evidence>
<evidence type="ECO:0000256" key="8">
    <source>
        <dbReference type="SAM" id="SignalP"/>
    </source>
</evidence>
<feature type="signal peptide" evidence="8">
    <location>
        <begin position="1"/>
        <end position="21"/>
    </location>
</feature>
<evidence type="ECO:0000256" key="7">
    <source>
        <dbReference type="PROSITE-ProRule" id="PRU01360"/>
    </source>
</evidence>
<dbReference type="InterPro" id="IPR039426">
    <property type="entry name" value="TonB-dep_rcpt-like"/>
</dbReference>
<dbReference type="NCBIfam" id="TIGR04057">
    <property type="entry name" value="SusC_RagA_signa"/>
    <property type="match status" value="1"/>
</dbReference>
<evidence type="ECO:0000313" key="11">
    <source>
        <dbReference type="Proteomes" id="UP000181870"/>
    </source>
</evidence>
<feature type="chain" id="PRO_5010256110" evidence="8">
    <location>
        <begin position="22"/>
        <end position="920"/>
    </location>
</feature>
<evidence type="ECO:0000256" key="3">
    <source>
        <dbReference type="ARBA" id="ARBA00022452"/>
    </source>
</evidence>
<keyword evidence="8" id="KW-0732">Signal</keyword>
<dbReference type="AlphaFoldDB" id="A0A1G8KTC1"/>
<dbReference type="InterPro" id="IPR037066">
    <property type="entry name" value="Plug_dom_sf"/>
</dbReference>
<dbReference type="Pfam" id="PF07715">
    <property type="entry name" value="Plug"/>
    <property type="match status" value="1"/>
</dbReference>
<dbReference type="InterPro" id="IPR036942">
    <property type="entry name" value="Beta-barrel_TonB_sf"/>
</dbReference>
<sequence>MKNKYHIFFTGMLSIAFFMGATVDTKAQDSIAVVSRVNIEHLKAMPDLQLSNTLQGQAAGLIVIPNTGGIGYANSTFYVRGQHSNGTNKAIVIIDGIERPIDDILPEEIESIEVLKDASAKILYGAQATNGVILVRTKRGQAGKRVIRFGAEYGVQPVTRLPEYLDSYNYATLFNEACVNDGLLPLYSDADLQGYRNSTGVNDLLHPNVDYYKEFLRSSSTFRKATLELSGGNARAKYAVTVGYTGSSGLEKVGDRSDLNRVNARGNLDIRITDFLSASADVAARVEKKDWGAKDGGGMFSEISTLRPNEYPFMISAEDIHGHNGIAADETSLLFGASSRKSSNLYSDMLYGGNTSERYVNSQTNLGLNFDLNEFVEGLAAEAYITFDNYSYLRQQLRNDYPTYSIDRYLNAAGDEEIRFTERKKLNLPKKQSIASNSTYRYFGWNARVKYNRSFGLHDMGANAAFRYTAEEATGSSQDLKEGNFTFRANYAYNKRYMLEATLAAMGSNRFQGDNKYFFAHSVGGAWIISNESFFKDMRAVNLLKMKVSYGHLGYAGDTDFFLHRTNWKKGDKEEFKPSTGASTTDLIRLGNPDLKWEYSNELNIGIEGRFLNNRLSGEVNYFRELRKNIIGINSAKYATIGGNFIPSENIGEVLNQGIDACVNWNDKVGEDFTYNLGFNITFTKNKLRKTNELNNIEDYRKSIGQPTSAIFGWQSQGLFGKDVAIAGHPFQSFGNYQVGDIAYADLNNDGMVDNNDQTRIGQSFPKTTLGVDVTLNYKGFGLYILGTATTGVTQMLTSTYYWNKGLDGYSVLAEERYHPVNNPTGTQPRLTTTSGVNNYRNSTFWTKNGSFFRLKNVELSYTLNNNSKKGIGKNYKFFVRGANLFVLSGIKELDPEQMLAGITNYPVYRTITGGVSINF</sequence>
<keyword evidence="4 7" id="KW-0812">Transmembrane</keyword>
<dbReference type="NCBIfam" id="TIGR04056">
    <property type="entry name" value="OMP_RagA_SusC"/>
    <property type="match status" value="1"/>
</dbReference>
<keyword evidence="5 7" id="KW-0472">Membrane</keyword>
<keyword evidence="2 7" id="KW-0813">Transport</keyword>
<dbReference type="GO" id="GO:0009279">
    <property type="term" value="C:cell outer membrane"/>
    <property type="evidence" value="ECO:0007669"/>
    <property type="project" value="UniProtKB-SubCell"/>
</dbReference>
<feature type="domain" description="TonB-dependent receptor plug" evidence="9">
    <location>
        <begin position="27"/>
        <end position="132"/>
    </location>
</feature>
<evidence type="ECO:0000259" key="9">
    <source>
        <dbReference type="Pfam" id="PF07715"/>
    </source>
</evidence>
<evidence type="ECO:0000256" key="2">
    <source>
        <dbReference type="ARBA" id="ARBA00022448"/>
    </source>
</evidence>
<keyword evidence="3 7" id="KW-1134">Transmembrane beta strand</keyword>
<evidence type="ECO:0000256" key="4">
    <source>
        <dbReference type="ARBA" id="ARBA00022692"/>
    </source>
</evidence>
<dbReference type="PROSITE" id="PS52016">
    <property type="entry name" value="TONB_DEPENDENT_REC_3"/>
    <property type="match status" value="1"/>
</dbReference>
<comment type="subcellular location">
    <subcellularLocation>
        <location evidence="1 7">Cell outer membrane</location>
        <topology evidence="1 7">Multi-pass membrane protein</topology>
    </subcellularLocation>
</comment>
<protein>
    <submittedName>
        <fullName evidence="10">TonB-linked outer membrane protein, SusC/RagA family</fullName>
    </submittedName>
</protein>
<evidence type="ECO:0000256" key="1">
    <source>
        <dbReference type="ARBA" id="ARBA00004571"/>
    </source>
</evidence>
<keyword evidence="6 7" id="KW-0998">Cell outer membrane</keyword>
<accession>A0A1G8KTC1</accession>
<dbReference type="InterPro" id="IPR012910">
    <property type="entry name" value="Plug_dom"/>
</dbReference>
<dbReference type="InterPro" id="IPR023997">
    <property type="entry name" value="TonB-dep_OMP_SusC/RagA_CS"/>
</dbReference>
<gene>
    <name evidence="10" type="ORF">SAMN05192582_104718</name>
</gene>
<dbReference type="Proteomes" id="UP000181870">
    <property type="component" value="Unassembled WGS sequence"/>
</dbReference>
<dbReference type="Gene3D" id="2.40.170.20">
    <property type="entry name" value="TonB-dependent receptor, beta-barrel domain"/>
    <property type="match status" value="1"/>
</dbReference>
<dbReference type="Gene3D" id="2.170.130.10">
    <property type="entry name" value="TonB-dependent receptor, plug domain"/>
    <property type="match status" value="1"/>
</dbReference>
<reference evidence="10 11" key="1">
    <citation type="submission" date="2016-10" db="EMBL/GenBank/DDBJ databases">
        <authorList>
            <person name="de Groot N.N."/>
        </authorList>
    </citation>
    <scope>NUCLEOTIDE SEQUENCE [LARGE SCALE GENOMIC DNA]</scope>
    <source>
        <strain evidence="10 11">NLAE-zl-C57</strain>
    </source>
</reference>
<evidence type="ECO:0000313" key="10">
    <source>
        <dbReference type="EMBL" id="SDI46745.1"/>
    </source>
</evidence>
<evidence type="ECO:0000256" key="5">
    <source>
        <dbReference type="ARBA" id="ARBA00023136"/>
    </source>
</evidence>
<dbReference type="RefSeq" id="WP_074638324.1">
    <property type="nucleotide sequence ID" value="NZ_FNDO01000047.1"/>
</dbReference>
<proteinExistence type="inferred from homology"/>
<name>A0A1G8KTC1_BACOV</name>